<sequence>MKIENTEISRNAEFPGGDDAFTKEFLRMVHAYIDLRKYAVNGQFVFVFDVNTDGKIGNLDVLPKVKNSEMFIEDMDFAIRKVKKKWKPAIKDGNPVISKKVIKINFTSDHFDHGD</sequence>
<dbReference type="EMBL" id="JAPDHV010000002">
    <property type="protein sequence ID" value="MCW3160853.1"/>
    <property type="molecule type" value="Genomic_DNA"/>
</dbReference>
<dbReference type="RefSeq" id="WP_264742798.1">
    <property type="nucleotide sequence ID" value="NZ_JAPDHV010000002.1"/>
</dbReference>
<proteinExistence type="predicted"/>
<comment type="caution">
    <text evidence="1">The sequence shown here is derived from an EMBL/GenBank/DDBJ whole genome shotgun (WGS) entry which is preliminary data.</text>
</comment>
<dbReference type="PROSITE" id="PS00018">
    <property type="entry name" value="EF_HAND_1"/>
    <property type="match status" value="1"/>
</dbReference>
<accession>A0ABT3HMA7</accession>
<protein>
    <submittedName>
        <fullName evidence="1">Energy transducer TonB</fullName>
    </submittedName>
</protein>
<dbReference type="SUPFAM" id="SSF74653">
    <property type="entry name" value="TolA/TonB C-terminal domain"/>
    <property type="match status" value="1"/>
</dbReference>
<gene>
    <name evidence="1" type="ORF">OH806_06190</name>
</gene>
<dbReference type="Proteomes" id="UP001163719">
    <property type="component" value="Unassembled WGS sequence"/>
</dbReference>
<reference evidence="1" key="1">
    <citation type="submission" date="2022-10" db="EMBL/GenBank/DDBJ databases">
        <title>Chryseobacterium babae sp. nov. isolated from the gut of the beetle Oryctes rhinoceros, and Chryseobacterium kimseyorum sp. nov., isolated from a stick insect rearing cage.</title>
        <authorList>
            <person name="Shelomi M."/>
            <person name="Han C.-J."/>
            <person name="Chen W.-M."/>
            <person name="Chen H.-K."/>
            <person name="Liaw S.-J."/>
            <person name="Muhle E."/>
            <person name="Clermont D."/>
        </authorList>
    </citation>
    <scope>NUCLEOTIDE SEQUENCE</scope>
    <source>
        <strain evidence="1">WLa1L2M3</strain>
    </source>
</reference>
<evidence type="ECO:0000313" key="2">
    <source>
        <dbReference type="Proteomes" id="UP001163719"/>
    </source>
</evidence>
<organism evidence="1 2">
    <name type="scientific">Chryseobacterium oryctis</name>
    <dbReference type="NCBI Taxonomy" id="2952618"/>
    <lineage>
        <taxon>Bacteria</taxon>
        <taxon>Pseudomonadati</taxon>
        <taxon>Bacteroidota</taxon>
        <taxon>Flavobacteriia</taxon>
        <taxon>Flavobacteriales</taxon>
        <taxon>Weeksellaceae</taxon>
        <taxon>Chryseobacterium group</taxon>
        <taxon>Chryseobacterium</taxon>
    </lineage>
</organism>
<evidence type="ECO:0000313" key="1">
    <source>
        <dbReference type="EMBL" id="MCW3160853.1"/>
    </source>
</evidence>
<keyword evidence="2" id="KW-1185">Reference proteome</keyword>
<dbReference type="Gene3D" id="3.30.1150.10">
    <property type="match status" value="1"/>
</dbReference>
<dbReference type="InterPro" id="IPR018247">
    <property type="entry name" value="EF_Hand_1_Ca_BS"/>
</dbReference>
<name>A0ABT3HMA7_9FLAO</name>